<proteinExistence type="predicted"/>
<evidence type="ECO:0000256" key="5">
    <source>
        <dbReference type="SAM" id="MobiDB-lite"/>
    </source>
</evidence>
<evidence type="ECO:0000256" key="4">
    <source>
        <dbReference type="PROSITE-ProRule" id="PRU00091"/>
    </source>
</evidence>
<feature type="domain" description="FYVE-type" evidence="6">
    <location>
        <begin position="141"/>
        <end position="202"/>
    </location>
</feature>
<dbReference type="KEGG" id="ccac:CcaHIS019_0103880"/>
<sequence>MQSSQSSPTGSSLLHLCRPAQLKSTPPSNVANLEVLVCEDSNESVTDSVCSSPTSVRFFPRPAPPSLKVDTLSGLSRKYPLRRGTSDTACTSSATSYASTSLEQVACTVGLRSSDQTALVAKPQSEWQRDEDTALCSHPFCSTMFSQTTLSIGPRRHHCRLCGLVYCGQHSTGRLPLETRNSKDQIVVRSLRVCDGCCASTEDDSVRRPSECAPSLTSSSTSAFDDELLASPQLFPVRSMNRSLSQSAVDELEPRLAPLEEWMGGSGILSLYPLAVTPSHSKRPASRTTQPAVGPLFAPTLSERRTAREKQLQRQSRRRMWVSTPVTSDVESNDEGDSSGWSLPNGESGTRLTQEREVKLEWSTF</sequence>
<dbReference type="InterPro" id="IPR013083">
    <property type="entry name" value="Znf_RING/FYVE/PHD"/>
</dbReference>
<evidence type="ECO:0000313" key="8">
    <source>
        <dbReference type="Proteomes" id="UP001233271"/>
    </source>
</evidence>
<evidence type="ECO:0000256" key="3">
    <source>
        <dbReference type="ARBA" id="ARBA00022833"/>
    </source>
</evidence>
<keyword evidence="1" id="KW-0479">Metal-binding</keyword>
<dbReference type="InterPro" id="IPR000306">
    <property type="entry name" value="Znf_FYVE"/>
</dbReference>
<dbReference type="AlphaFoldDB" id="A0AA48I4E5"/>
<dbReference type="PROSITE" id="PS50178">
    <property type="entry name" value="ZF_FYVE"/>
    <property type="match status" value="1"/>
</dbReference>
<dbReference type="SMART" id="SM00064">
    <property type="entry name" value="FYVE"/>
    <property type="match status" value="1"/>
</dbReference>
<dbReference type="Gene3D" id="3.30.40.10">
    <property type="entry name" value="Zinc/RING finger domain, C3HC4 (zinc finger)"/>
    <property type="match status" value="1"/>
</dbReference>
<dbReference type="EMBL" id="AP028212">
    <property type="protein sequence ID" value="BEI87670.1"/>
    <property type="molecule type" value="Genomic_DNA"/>
</dbReference>
<dbReference type="InterPro" id="IPR011011">
    <property type="entry name" value="Znf_FYVE_PHD"/>
</dbReference>
<accession>A0AA48I4E5</accession>
<name>A0AA48I4E5_9TREE</name>
<keyword evidence="8" id="KW-1185">Reference proteome</keyword>
<dbReference type="InterPro" id="IPR017455">
    <property type="entry name" value="Znf_FYVE-rel"/>
</dbReference>
<feature type="region of interest" description="Disordered" evidence="5">
    <location>
        <begin position="279"/>
        <end position="365"/>
    </location>
</feature>
<evidence type="ECO:0000259" key="6">
    <source>
        <dbReference type="PROSITE" id="PS50178"/>
    </source>
</evidence>
<dbReference type="GeneID" id="85491541"/>
<dbReference type="Proteomes" id="UP001233271">
    <property type="component" value="Chromosome 1"/>
</dbReference>
<dbReference type="PANTHER" id="PTHR39490">
    <property type="entry name" value="ARRESTIN DOMAIN-CONTAINING PROTEIN D"/>
    <property type="match status" value="1"/>
</dbReference>
<evidence type="ECO:0000256" key="2">
    <source>
        <dbReference type="ARBA" id="ARBA00022771"/>
    </source>
</evidence>
<protein>
    <recommendedName>
        <fullName evidence="6">FYVE-type domain-containing protein</fullName>
    </recommendedName>
</protein>
<dbReference type="PANTHER" id="PTHR39490:SF8">
    <property type="entry name" value="ZINC FINGER FYVE DOMAIN-CONTAINING PROTEIN 21"/>
    <property type="match status" value="1"/>
</dbReference>
<feature type="compositionally biased region" description="Polar residues" evidence="5">
    <location>
        <begin position="339"/>
        <end position="352"/>
    </location>
</feature>
<dbReference type="RefSeq" id="XP_060452936.1">
    <property type="nucleotide sequence ID" value="XM_060599766.1"/>
</dbReference>
<gene>
    <name evidence="7" type="ORF">CcaverHIS019_0103880</name>
</gene>
<feature type="compositionally biased region" description="Basic and acidic residues" evidence="5">
    <location>
        <begin position="302"/>
        <end position="312"/>
    </location>
</feature>
<evidence type="ECO:0000313" key="7">
    <source>
        <dbReference type="EMBL" id="BEI87670.1"/>
    </source>
</evidence>
<keyword evidence="3" id="KW-0862">Zinc</keyword>
<keyword evidence="2 4" id="KW-0863">Zinc-finger</keyword>
<evidence type="ECO:0000256" key="1">
    <source>
        <dbReference type="ARBA" id="ARBA00022723"/>
    </source>
</evidence>
<dbReference type="GO" id="GO:0008270">
    <property type="term" value="F:zinc ion binding"/>
    <property type="evidence" value="ECO:0007669"/>
    <property type="project" value="UniProtKB-KW"/>
</dbReference>
<dbReference type="SUPFAM" id="SSF57903">
    <property type="entry name" value="FYVE/PHD zinc finger"/>
    <property type="match status" value="1"/>
</dbReference>
<feature type="compositionally biased region" description="Basic and acidic residues" evidence="5">
    <location>
        <begin position="353"/>
        <end position="365"/>
    </location>
</feature>
<organism evidence="7 8">
    <name type="scientific">Cutaneotrichosporon cavernicola</name>
    <dbReference type="NCBI Taxonomy" id="279322"/>
    <lineage>
        <taxon>Eukaryota</taxon>
        <taxon>Fungi</taxon>
        <taxon>Dikarya</taxon>
        <taxon>Basidiomycota</taxon>
        <taxon>Agaricomycotina</taxon>
        <taxon>Tremellomycetes</taxon>
        <taxon>Trichosporonales</taxon>
        <taxon>Trichosporonaceae</taxon>
        <taxon>Cutaneotrichosporon</taxon>
    </lineage>
</organism>
<feature type="region of interest" description="Disordered" evidence="5">
    <location>
        <begin position="201"/>
        <end position="220"/>
    </location>
</feature>
<reference evidence="7" key="1">
    <citation type="journal article" date="2023" name="BMC Genomics">
        <title>Chromosome-level genome assemblies of Cutaneotrichosporon spp. (Trichosporonales, Basidiomycota) reveal imbalanced evolution between nucleotide sequences and chromosome synteny.</title>
        <authorList>
            <person name="Kobayashi Y."/>
            <person name="Kayamori A."/>
            <person name="Aoki K."/>
            <person name="Shiwa Y."/>
            <person name="Matsutani M."/>
            <person name="Fujita N."/>
            <person name="Sugita T."/>
            <person name="Iwasaki W."/>
            <person name="Tanaka N."/>
            <person name="Takashima M."/>
        </authorList>
    </citation>
    <scope>NUCLEOTIDE SEQUENCE</scope>
    <source>
        <strain evidence="7">HIS019</strain>
    </source>
</reference>
<dbReference type="InterPro" id="IPR052113">
    <property type="entry name" value="FYVE-type_Zinc_Finger"/>
</dbReference>
<dbReference type="Pfam" id="PF01363">
    <property type="entry name" value="FYVE"/>
    <property type="match status" value="1"/>
</dbReference>